<dbReference type="SUPFAM" id="SSF46785">
    <property type="entry name" value="Winged helix' DNA-binding domain"/>
    <property type="match status" value="1"/>
</dbReference>
<dbReference type="Pfam" id="PF13401">
    <property type="entry name" value="AAA_22"/>
    <property type="match status" value="1"/>
</dbReference>
<keyword evidence="4" id="KW-0235">DNA replication</keyword>
<comment type="similarity">
    <text evidence="2 7">Belongs to the CDC6/cdc18 family.</text>
</comment>
<protein>
    <recommendedName>
        <fullName evidence="7">Cell division control protein</fullName>
    </recommendedName>
</protein>
<dbReference type="InterPro" id="IPR003593">
    <property type="entry name" value="AAA+_ATPase"/>
</dbReference>
<evidence type="ECO:0000256" key="5">
    <source>
        <dbReference type="ARBA" id="ARBA00023242"/>
    </source>
</evidence>
<sequence>MEKDVLGGVLADIWGSPKKRKSPDGTPIKSKSPKLASPRTPLSPSKINIDNNRLVTEAQKRTVKRNLFDDVPVKKITALKIAAKNEKVKVITPRKSKKSHCEIFGKIKAALNLECPDKILGREAEFEAINGFISGCLKKEEGKSMYVSGQPGTGKSATINNVIKELGYEHTVFINCMAVEKADQIYTSLLEKFNSKIAIPKTLRWQKKKFHDFATDPSKPMKLLVLDEMDQLSSKSETVLYDLFDLAGSSGSRLILIGIANGLDLLDRVLPNLSRRNHPKQYNFVPYTATQISDLVKDRLTPEMLTKLEPTSILMCAKRISALAGDARKALDVLRGAVELAGREQASKITIMHVNNVLNKTYTDRSTEDVPLQQQLIIISLILLAREEKPQNTMAILLKKYKTVSEKAKLPKVEDNEIKDIIDLMIQSALVTKYQPAGRKLPKYSLSMDEETAARKIAKKSLIALLS</sequence>
<comment type="subcellular location">
    <subcellularLocation>
        <location evidence="1 7">Nucleus</location>
    </subcellularLocation>
</comment>
<dbReference type="InterPro" id="IPR016314">
    <property type="entry name" value="Cdc6/18"/>
</dbReference>
<keyword evidence="3" id="KW-0132">Cell division</keyword>
<gene>
    <name evidence="10" type="ORF">OKIOD_LOCUS3957</name>
</gene>
<dbReference type="SMART" id="SM00382">
    <property type="entry name" value="AAA"/>
    <property type="match status" value="1"/>
</dbReference>
<reference evidence="10 11" key="1">
    <citation type="submission" date="2021-04" db="EMBL/GenBank/DDBJ databases">
        <authorList>
            <person name="Bliznina A."/>
        </authorList>
    </citation>
    <scope>NUCLEOTIDE SEQUENCE [LARGE SCALE GENOMIC DNA]</scope>
</reference>
<evidence type="ECO:0000259" key="9">
    <source>
        <dbReference type="SMART" id="SM00382"/>
    </source>
</evidence>
<dbReference type="Gene3D" id="1.10.10.10">
    <property type="entry name" value="Winged helix-like DNA-binding domain superfamily/Winged helix DNA-binding domain"/>
    <property type="match status" value="1"/>
</dbReference>
<dbReference type="Pfam" id="PF22606">
    <property type="entry name" value="Cdc6-ORC-like_ATPase_lid"/>
    <property type="match status" value="1"/>
</dbReference>
<accession>A0ABN7RZT4</accession>
<evidence type="ECO:0000256" key="6">
    <source>
        <dbReference type="ARBA" id="ARBA00023306"/>
    </source>
</evidence>
<dbReference type="InterPro" id="IPR054425">
    <property type="entry name" value="Cdc6_ORC1-like_ATPase_lid"/>
</dbReference>
<keyword evidence="5 7" id="KW-0539">Nucleus</keyword>
<dbReference type="EMBL" id="OU015568">
    <property type="protein sequence ID" value="CAG5089910.1"/>
    <property type="molecule type" value="Genomic_DNA"/>
</dbReference>
<dbReference type="PIRSF" id="PIRSF001767">
    <property type="entry name" value="Cdc6"/>
    <property type="match status" value="1"/>
</dbReference>
<name>A0ABN7RZT4_OIKDI</name>
<evidence type="ECO:0000313" key="10">
    <source>
        <dbReference type="EMBL" id="CAG5089910.1"/>
    </source>
</evidence>
<dbReference type="Proteomes" id="UP001158576">
    <property type="component" value="Chromosome PAR"/>
</dbReference>
<dbReference type="InterPro" id="IPR049945">
    <property type="entry name" value="AAA_22"/>
</dbReference>
<evidence type="ECO:0000256" key="4">
    <source>
        <dbReference type="ARBA" id="ARBA00022705"/>
    </source>
</evidence>
<evidence type="ECO:0000256" key="7">
    <source>
        <dbReference type="PIRNR" id="PIRNR001767"/>
    </source>
</evidence>
<keyword evidence="11" id="KW-1185">Reference proteome</keyword>
<comment type="function">
    <text evidence="7">Involved in the initiation of DNA replication. Also participates in checkpoint controls that ensure DNA replication is completed before mitosis is initiated.</text>
</comment>
<dbReference type="InterPro" id="IPR015163">
    <property type="entry name" value="Cdc6_C"/>
</dbReference>
<dbReference type="Pfam" id="PF09079">
    <property type="entry name" value="WHD_Cdc6"/>
    <property type="match status" value="1"/>
</dbReference>
<dbReference type="InterPro" id="IPR027417">
    <property type="entry name" value="P-loop_NTPase"/>
</dbReference>
<dbReference type="Gene3D" id="3.40.50.300">
    <property type="entry name" value="P-loop containing nucleotide triphosphate hydrolases"/>
    <property type="match status" value="1"/>
</dbReference>
<dbReference type="InterPro" id="IPR036388">
    <property type="entry name" value="WH-like_DNA-bd_sf"/>
</dbReference>
<keyword evidence="6" id="KW-0131">Cell cycle</keyword>
<dbReference type="InterPro" id="IPR036390">
    <property type="entry name" value="WH_DNA-bd_sf"/>
</dbReference>
<dbReference type="Gene3D" id="1.10.8.60">
    <property type="match status" value="1"/>
</dbReference>
<evidence type="ECO:0000256" key="8">
    <source>
        <dbReference type="SAM" id="MobiDB-lite"/>
    </source>
</evidence>
<dbReference type="PANTHER" id="PTHR10763">
    <property type="entry name" value="CELL DIVISION CONTROL PROTEIN 6-RELATED"/>
    <property type="match status" value="1"/>
</dbReference>
<dbReference type="PANTHER" id="PTHR10763:SF26">
    <property type="entry name" value="CELL DIVISION CONTROL PROTEIN 6 HOMOLOG"/>
    <property type="match status" value="1"/>
</dbReference>
<evidence type="ECO:0000256" key="1">
    <source>
        <dbReference type="ARBA" id="ARBA00004123"/>
    </source>
</evidence>
<evidence type="ECO:0000256" key="3">
    <source>
        <dbReference type="ARBA" id="ARBA00022618"/>
    </source>
</evidence>
<evidence type="ECO:0000256" key="2">
    <source>
        <dbReference type="ARBA" id="ARBA00006184"/>
    </source>
</evidence>
<dbReference type="InterPro" id="IPR050311">
    <property type="entry name" value="ORC1/CDC6"/>
</dbReference>
<feature type="domain" description="AAA+ ATPase" evidence="9">
    <location>
        <begin position="141"/>
        <end position="276"/>
    </location>
</feature>
<proteinExistence type="inferred from homology"/>
<dbReference type="SUPFAM" id="SSF52540">
    <property type="entry name" value="P-loop containing nucleoside triphosphate hydrolases"/>
    <property type="match status" value="1"/>
</dbReference>
<feature type="region of interest" description="Disordered" evidence="8">
    <location>
        <begin position="14"/>
        <end position="47"/>
    </location>
</feature>
<evidence type="ECO:0000313" key="11">
    <source>
        <dbReference type="Proteomes" id="UP001158576"/>
    </source>
</evidence>
<organism evidence="10 11">
    <name type="scientific">Oikopleura dioica</name>
    <name type="common">Tunicate</name>
    <dbReference type="NCBI Taxonomy" id="34765"/>
    <lineage>
        <taxon>Eukaryota</taxon>
        <taxon>Metazoa</taxon>
        <taxon>Chordata</taxon>
        <taxon>Tunicata</taxon>
        <taxon>Appendicularia</taxon>
        <taxon>Copelata</taxon>
        <taxon>Oikopleuridae</taxon>
        <taxon>Oikopleura</taxon>
    </lineage>
</organism>